<reference evidence="1" key="1">
    <citation type="submission" date="2022-10" db="EMBL/GenBank/DDBJ databases">
        <title>Complete Genome of Trichothecium roseum strain YXFP-22015, a Plant Pathogen Isolated from Citrus.</title>
        <authorList>
            <person name="Wang Y."/>
            <person name="Zhu L."/>
        </authorList>
    </citation>
    <scope>NUCLEOTIDE SEQUENCE</scope>
    <source>
        <strain evidence="1">YXFP-22015</strain>
    </source>
</reference>
<evidence type="ECO:0000313" key="1">
    <source>
        <dbReference type="EMBL" id="KAI9903828.1"/>
    </source>
</evidence>
<dbReference type="EMBL" id="CM047940">
    <property type="protein sequence ID" value="KAI9903828.1"/>
    <property type="molecule type" value="Genomic_DNA"/>
</dbReference>
<protein>
    <submittedName>
        <fullName evidence="1">Uncharacterized protein</fullName>
    </submittedName>
</protein>
<gene>
    <name evidence="1" type="ORF">N3K66_000357</name>
</gene>
<proteinExistence type="predicted"/>
<organism evidence="1 2">
    <name type="scientific">Trichothecium roseum</name>
    <dbReference type="NCBI Taxonomy" id="47278"/>
    <lineage>
        <taxon>Eukaryota</taxon>
        <taxon>Fungi</taxon>
        <taxon>Dikarya</taxon>
        <taxon>Ascomycota</taxon>
        <taxon>Pezizomycotina</taxon>
        <taxon>Sordariomycetes</taxon>
        <taxon>Hypocreomycetidae</taxon>
        <taxon>Hypocreales</taxon>
        <taxon>Hypocreales incertae sedis</taxon>
        <taxon>Trichothecium</taxon>
    </lineage>
</organism>
<accession>A0ACC0VDH9</accession>
<sequence>MPDQKGKLSHPINGIQKLKGLRCTGGGESCARCETQGIPCVFPPTASRKRARHESLPPRAAAGAESPGDSDDVPGLHRPFPGDTATIPVSTTTDAISHLSNTVDGPGFASWEAVPDFTDPELQVSNNHLDWTAFPPMDVTNTIPDTIPYSSTDQPESISSISSIRSGTNSQEHNAPPPPPSPSKSCCTCIPDTLRIVQSLDDDEFRLKTLCFDEVLKLQKWIIFHCLQPLTCEPCSASSSAHTVVLVICERLTEMFTCLSRRLSHTQIDAKSIITITIPPSPPADEEEEQHPEAHAPNAVVSSPSSSSPASLLDGTAPTPRLYDAESGQACTRVVCNAAMFSPEFREQYSDEEQYHMGRVLARLQMRNFGQLLVKMGDAARQQGVGRRMNGAARMGKIRAMEARIREASERMEGAFGSILECLVDRAANPRPAS</sequence>
<comment type="caution">
    <text evidence="1">The sequence shown here is derived from an EMBL/GenBank/DDBJ whole genome shotgun (WGS) entry which is preliminary data.</text>
</comment>
<dbReference type="Proteomes" id="UP001163324">
    <property type="component" value="Chromosome 1"/>
</dbReference>
<keyword evidence="2" id="KW-1185">Reference proteome</keyword>
<name>A0ACC0VDH9_9HYPO</name>
<evidence type="ECO:0000313" key="2">
    <source>
        <dbReference type="Proteomes" id="UP001163324"/>
    </source>
</evidence>